<evidence type="ECO:0000256" key="4">
    <source>
        <dbReference type="ARBA" id="ARBA00023284"/>
    </source>
</evidence>
<keyword evidence="7" id="KW-1185">Reference proteome</keyword>
<dbReference type="GO" id="GO:0005737">
    <property type="term" value="C:cytoplasm"/>
    <property type="evidence" value="ECO:0007669"/>
    <property type="project" value="UniProtKB-SubCell"/>
</dbReference>
<dbReference type="InterPro" id="IPR002109">
    <property type="entry name" value="Glutaredoxin"/>
</dbReference>
<comment type="caution">
    <text evidence="6">The sequence shown here is derived from an EMBL/GenBank/DDBJ whole genome shotgun (WGS) entry which is preliminary data.</text>
</comment>
<evidence type="ECO:0000259" key="5">
    <source>
        <dbReference type="Pfam" id="PF00462"/>
    </source>
</evidence>
<proteinExistence type="inferred from homology"/>
<keyword evidence="4" id="KW-0676">Redox-active center</keyword>
<reference evidence="6 7" key="1">
    <citation type="journal article" date="2023" name="Hortic Res">
        <title>Pangenome of water caltrop reveals structural variations and asymmetric subgenome divergence after allopolyploidization.</title>
        <authorList>
            <person name="Zhang X."/>
            <person name="Chen Y."/>
            <person name="Wang L."/>
            <person name="Yuan Y."/>
            <person name="Fang M."/>
            <person name="Shi L."/>
            <person name="Lu R."/>
            <person name="Comes H.P."/>
            <person name="Ma Y."/>
            <person name="Chen Y."/>
            <person name="Huang G."/>
            <person name="Zhou Y."/>
            <person name="Zheng Z."/>
            <person name="Qiu Y."/>
        </authorList>
    </citation>
    <scope>NUCLEOTIDE SEQUENCE [LARGE SCALE GENOMIC DNA]</scope>
    <source>
        <tissue evidence="6">Roots</tissue>
    </source>
</reference>
<dbReference type="AlphaFoldDB" id="A0AAN7KP76"/>
<dbReference type="InterPro" id="IPR011905">
    <property type="entry name" value="GlrX-like_pln_2"/>
</dbReference>
<dbReference type="PROSITE" id="PS51354">
    <property type="entry name" value="GLUTAREDOXIN_2"/>
    <property type="match status" value="1"/>
</dbReference>
<sequence length="172" mass="18179">MWDYGSISLMIIESPSVVKSRSSLPVDRSPIHMQQAVSYRSTWAAKPISASSSSSTSGGRISGVMTVEAAVSGNAVIVFGRIGCCMCHVTRRLLLGQGVNPTVFEVDEKDEASLVEELTRIAGVNAASGGFSLQFPVVFFGGKMFGGLEKVMGAHISGDLVPILREAGALWL</sequence>
<gene>
    <name evidence="6" type="ORF">SAY87_030491</name>
</gene>
<dbReference type="SUPFAM" id="SSF52833">
    <property type="entry name" value="Thioredoxin-like"/>
    <property type="match status" value="1"/>
</dbReference>
<dbReference type="NCBIfam" id="TIGR02189">
    <property type="entry name" value="GlrX-like_plant"/>
    <property type="match status" value="1"/>
</dbReference>
<dbReference type="Pfam" id="PF00462">
    <property type="entry name" value="Glutaredoxin"/>
    <property type="match status" value="1"/>
</dbReference>
<organism evidence="6 7">
    <name type="scientific">Trapa incisa</name>
    <dbReference type="NCBI Taxonomy" id="236973"/>
    <lineage>
        <taxon>Eukaryota</taxon>
        <taxon>Viridiplantae</taxon>
        <taxon>Streptophyta</taxon>
        <taxon>Embryophyta</taxon>
        <taxon>Tracheophyta</taxon>
        <taxon>Spermatophyta</taxon>
        <taxon>Magnoliopsida</taxon>
        <taxon>eudicotyledons</taxon>
        <taxon>Gunneridae</taxon>
        <taxon>Pentapetalae</taxon>
        <taxon>rosids</taxon>
        <taxon>malvids</taxon>
        <taxon>Myrtales</taxon>
        <taxon>Lythraceae</taxon>
        <taxon>Trapa</taxon>
    </lineage>
</organism>
<evidence type="ECO:0000256" key="1">
    <source>
        <dbReference type="ARBA" id="ARBA00004496"/>
    </source>
</evidence>
<dbReference type="InterPro" id="IPR036249">
    <property type="entry name" value="Thioredoxin-like_sf"/>
</dbReference>
<dbReference type="Gene3D" id="3.40.30.10">
    <property type="entry name" value="Glutaredoxin"/>
    <property type="match status" value="1"/>
</dbReference>
<dbReference type="EMBL" id="JAXIOK010000005">
    <property type="protein sequence ID" value="KAK4769959.1"/>
    <property type="molecule type" value="Genomic_DNA"/>
</dbReference>
<evidence type="ECO:0000256" key="3">
    <source>
        <dbReference type="ARBA" id="ARBA00022490"/>
    </source>
</evidence>
<keyword evidence="3" id="KW-0963">Cytoplasm</keyword>
<dbReference type="Proteomes" id="UP001345219">
    <property type="component" value="Chromosome 24"/>
</dbReference>
<comment type="similarity">
    <text evidence="2">Belongs to the glutaredoxin family. CC-type subfamily.</text>
</comment>
<protein>
    <recommendedName>
        <fullName evidence="5">Glutaredoxin domain-containing protein</fullName>
    </recommendedName>
</protein>
<evidence type="ECO:0000313" key="6">
    <source>
        <dbReference type="EMBL" id="KAK4769959.1"/>
    </source>
</evidence>
<evidence type="ECO:0000256" key="2">
    <source>
        <dbReference type="ARBA" id="ARBA00007568"/>
    </source>
</evidence>
<name>A0AAN7KP76_9MYRT</name>
<accession>A0AAN7KP76</accession>
<feature type="domain" description="Glutaredoxin" evidence="5">
    <location>
        <begin position="76"/>
        <end position="144"/>
    </location>
</feature>
<evidence type="ECO:0000313" key="7">
    <source>
        <dbReference type="Proteomes" id="UP001345219"/>
    </source>
</evidence>
<dbReference type="PANTHER" id="PTHR10168">
    <property type="entry name" value="GLUTAREDOXIN"/>
    <property type="match status" value="1"/>
</dbReference>
<comment type="subcellular location">
    <subcellularLocation>
        <location evidence="1">Cytoplasm</location>
    </subcellularLocation>
</comment>